<dbReference type="PANTHER" id="PTHR48081">
    <property type="entry name" value="AB HYDROLASE SUPERFAMILY PROTEIN C4A8.06C"/>
    <property type="match status" value="1"/>
</dbReference>
<name>W2RUR6_CYPE1</name>
<dbReference type="GeneID" id="19972996"/>
<dbReference type="EMBL" id="KB822721">
    <property type="protein sequence ID" value="ETN39434.1"/>
    <property type="molecule type" value="Genomic_DNA"/>
</dbReference>
<dbReference type="FunCoup" id="W2RUR6">
    <property type="interactions" value="135"/>
</dbReference>
<evidence type="ECO:0000313" key="4">
    <source>
        <dbReference type="Proteomes" id="UP000030752"/>
    </source>
</evidence>
<proteinExistence type="predicted"/>
<gene>
    <name evidence="3" type="ORF">HMPREF1541_05657</name>
</gene>
<keyword evidence="1" id="KW-0378">Hydrolase</keyword>
<protein>
    <recommendedName>
        <fullName evidence="2">Alpha/beta hydrolase fold-3 domain-containing protein</fullName>
    </recommendedName>
</protein>
<evidence type="ECO:0000259" key="2">
    <source>
        <dbReference type="Pfam" id="PF07859"/>
    </source>
</evidence>
<sequence length="284" mass="31345">MPKLSAGQWMTSIPYAKENFLQSYDIFPTVPKFGSPPPQYWVVYIHGGFYRDPLVLKESFHPTVQLLTSSSNQSLQSSVAGYATLDYRLSPHTNHTQPIDTPPFAQRTAVWPQHLDDVLAAIKQLQSVHKFGSNYVLAGHSVGAQLALLAALRAEDSGFPAPKVVLGISGIYDFPLILEDHPEYSALVFNAMKEGEEIPASPAFHKAEHYEDAGVEKVVLAHSKDDGLVPWNQVEAMSKVLQQSEKGEDYVSVVELHGQHNDIWRDGKESSRAILAALQQAALC</sequence>
<dbReference type="Gene3D" id="3.40.50.1820">
    <property type="entry name" value="alpha/beta hydrolase"/>
    <property type="match status" value="1"/>
</dbReference>
<dbReference type="HOGENOM" id="CLU_016852_0_0_1"/>
<keyword evidence="4" id="KW-1185">Reference proteome</keyword>
<dbReference type="SUPFAM" id="SSF53474">
    <property type="entry name" value="alpha/beta-Hydrolases"/>
    <property type="match status" value="1"/>
</dbReference>
<evidence type="ECO:0000313" key="3">
    <source>
        <dbReference type="EMBL" id="ETN39434.1"/>
    </source>
</evidence>
<dbReference type="AlphaFoldDB" id="W2RUR6"/>
<dbReference type="GO" id="GO:0016787">
    <property type="term" value="F:hydrolase activity"/>
    <property type="evidence" value="ECO:0007669"/>
    <property type="project" value="UniProtKB-KW"/>
</dbReference>
<feature type="domain" description="Alpha/beta hydrolase fold-3" evidence="2">
    <location>
        <begin position="111"/>
        <end position="175"/>
    </location>
</feature>
<dbReference type="Proteomes" id="UP000030752">
    <property type="component" value="Unassembled WGS sequence"/>
</dbReference>
<dbReference type="PANTHER" id="PTHR48081:SF33">
    <property type="entry name" value="KYNURENINE FORMAMIDASE"/>
    <property type="match status" value="1"/>
</dbReference>
<dbReference type="RefSeq" id="XP_008718219.1">
    <property type="nucleotide sequence ID" value="XM_008719997.1"/>
</dbReference>
<dbReference type="STRING" id="1220924.W2RUR6"/>
<dbReference type="InParanoid" id="W2RUR6"/>
<organism evidence="3 4">
    <name type="scientific">Cyphellophora europaea (strain CBS 101466)</name>
    <name type="common">Phialophora europaea</name>
    <dbReference type="NCBI Taxonomy" id="1220924"/>
    <lineage>
        <taxon>Eukaryota</taxon>
        <taxon>Fungi</taxon>
        <taxon>Dikarya</taxon>
        <taxon>Ascomycota</taxon>
        <taxon>Pezizomycotina</taxon>
        <taxon>Eurotiomycetes</taxon>
        <taxon>Chaetothyriomycetidae</taxon>
        <taxon>Chaetothyriales</taxon>
        <taxon>Cyphellophoraceae</taxon>
        <taxon>Cyphellophora</taxon>
    </lineage>
</organism>
<dbReference type="Pfam" id="PF07859">
    <property type="entry name" value="Abhydrolase_3"/>
    <property type="match status" value="1"/>
</dbReference>
<evidence type="ECO:0000256" key="1">
    <source>
        <dbReference type="ARBA" id="ARBA00022801"/>
    </source>
</evidence>
<dbReference type="InterPro" id="IPR050300">
    <property type="entry name" value="GDXG_lipolytic_enzyme"/>
</dbReference>
<dbReference type="eggNOG" id="ENOG502S40A">
    <property type="taxonomic scope" value="Eukaryota"/>
</dbReference>
<reference evidence="3 4" key="1">
    <citation type="submission" date="2013-03" db="EMBL/GenBank/DDBJ databases">
        <title>The Genome Sequence of Phialophora europaea CBS 101466.</title>
        <authorList>
            <consortium name="The Broad Institute Genomics Platform"/>
            <person name="Cuomo C."/>
            <person name="de Hoog S."/>
            <person name="Gorbushina A."/>
            <person name="Walker B."/>
            <person name="Young S.K."/>
            <person name="Zeng Q."/>
            <person name="Gargeya S."/>
            <person name="Fitzgerald M."/>
            <person name="Haas B."/>
            <person name="Abouelleil A."/>
            <person name="Allen A.W."/>
            <person name="Alvarado L."/>
            <person name="Arachchi H.M."/>
            <person name="Berlin A.M."/>
            <person name="Chapman S.B."/>
            <person name="Gainer-Dewar J."/>
            <person name="Goldberg J."/>
            <person name="Griggs A."/>
            <person name="Gujja S."/>
            <person name="Hansen M."/>
            <person name="Howarth C."/>
            <person name="Imamovic A."/>
            <person name="Ireland A."/>
            <person name="Larimer J."/>
            <person name="McCowan C."/>
            <person name="Murphy C."/>
            <person name="Pearson M."/>
            <person name="Poon T.W."/>
            <person name="Priest M."/>
            <person name="Roberts A."/>
            <person name="Saif S."/>
            <person name="Shea T."/>
            <person name="Sisk P."/>
            <person name="Sykes S."/>
            <person name="Wortman J."/>
            <person name="Nusbaum C."/>
            <person name="Birren B."/>
        </authorList>
    </citation>
    <scope>NUCLEOTIDE SEQUENCE [LARGE SCALE GENOMIC DNA]</scope>
    <source>
        <strain evidence="3 4">CBS 101466</strain>
    </source>
</reference>
<dbReference type="InterPro" id="IPR029058">
    <property type="entry name" value="AB_hydrolase_fold"/>
</dbReference>
<dbReference type="InterPro" id="IPR013094">
    <property type="entry name" value="AB_hydrolase_3"/>
</dbReference>
<accession>W2RUR6</accession>
<dbReference type="VEuPathDB" id="FungiDB:HMPREF1541_05657"/>
<dbReference type="OrthoDB" id="420264at2759"/>